<comment type="caution">
    <text evidence="1">The sequence shown here is derived from an EMBL/GenBank/DDBJ whole genome shotgun (WGS) entry which is preliminary data.</text>
</comment>
<name>A0ABS6FE94_9FIRM</name>
<protein>
    <submittedName>
        <fullName evidence="1">Lactonase family protein</fullName>
    </submittedName>
</protein>
<evidence type="ECO:0000313" key="2">
    <source>
        <dbReference type="Proteomes" id="UP000783742"/>
    </source>
</evidence>
<gene>
    <name evidence="1" type="ORF">KQI68_00325</name>
</gene>
<dbReference type="PANTHER" id="PTHR30344">
    <property type="entry name" value="6-PHOSPHOGLUCONOLACTONASE-RELATED"/>
    <property type="match status" value="1"/>
</dbReference>
<dbReference type="Pfam" id="PF10282">
    <property type="entry name" value="Lactonase"/>
    <property type="match status" value="1"/>
</dbReference>
<dbReference type="EMBL" id="JAHLQO010000001">
    <property type="protein sequence ID" value="MBU5668276.1"/>
    <property type="molecule type" value="Genomic_DNA"/>
</dbReference>
<dbReference type="RefSeq" id="WP_216547928.1">
    <property type="nucleotide sequence ID" value="NZ_JAHLQO010000001.1"/>
</dbReference>
<dbReference type="PANTHER" id="PTHR30344:SF1">
    <property type="entry name" value="6-PHOSPHOGLUCONOLACTONASE"/>
    <property type="match status" value="1"/>
</dbReference>
<reference evidence="1 2" key="1">
    <citation type="submission" date="2021-06" db="EMBL/GenBank/DDBJ databases">
        <authorList>
            <person name="Sun Q."/>
            <person name="Li D."/>
        </authorList>
    </citation>
    <scope>NUCLEOTIDE SEQUENCE [LARGE SCALE GENOMIC DNA]</scope>
    <source>
        <strain evidence="1 2">MSJ-1</strain>
    </source>
</reference>
<dbReference type="Proteomes" id="UP000783742">
    <property type="component" value="Unassembled WGS sequence"/>
</dbReference>
<keyword evidence="2" id="KW-1185">Reference proteome</keyword>
<evidence type="ECO:0000313" key="1">
    <source>
        <dbReference type="EMBL" id="MBU5668276.1"/>
    </source>
</evidence>
<sequence>MLLAYVGCRTTKERNARGEGITTFEIKDGKWEEINLTKTLENPSYQVLHPNKKFLYSVHGDITKISSYEINGSDLEFKESFDIGGKNPVFIDIDKGEKHLIVAALQGGVLYSIEFQNEKIIEIKDKLEFKTETGLSFAHQCYFDKTKNYIFIPCQGRDRGDSGLYVVKINDGNFEITDYFKARKHSEPRHLVISSDNKHLYLINEWGNYVTFFEFDEENGRLNPRENISTLPNDYTGHSQASAIVLSPDEKVLIGSNRIFNHLVLYDVHADGTLSERDYVKTFGETPRFITFYKNNLYVLNEDSDTIIEYEYKDKSLIKKQTIESPSPVCLNFLEV</sequence>
<accession>A0ABS6FE94</accession>
<organism evidence="1 2">
    <name type="scientific">Peptoniphilus ovalis</name>
    <dbReference type="NCBI Taxonomy" id="2841503"/>
    <lineage>
        <taxon>Bacteria</taxon>
        <taxon>Bacillati</taxon>
        <taxon>Bacillota</taxon>
        <taxon>Tissierellia</taxon>
        <taxon>Tissierellales</taxon>
        <taxon>Peptoniphilaceae</taxon>
        <taxon>Peptoniphilus</taxon>
    </lineage>
</organism>
<proteinExistence type="predicted"/>
<dbReference type="InterPro" id="IPR019405">
    <property type="entry name" value="Lactonase_7-beta_prop"/>
</dbReference>
<dbReference type="InterPro" id="IPR050282">
    <property type="entry name" value="Cycloisomerase_2"/>
</dbReference>